<protein>
    <submittedName>
        <fullName evidence="1">Uncharacterized protein</fullName>
    </submittedName>
</protein>
<gene>
    <name evidence="1" type="ORF">METZ01_LOCUS315834</name>
</gene>
<sequence length="27" mass="2808">MRFAFCLGLVLMTAVTGCSSTGVVSKE</sequence>
<reference evidence="1" key="1">
    <citation type="submission" date="2018-05" db="EMBL/GenBank/DDBJ databases">
        <authorList>
            <person name="Lanie J.A."/>
            <person name="Ng W.-L."/>
            <person name="Kazmierczak K.M."/>
            <person name="Andrzejewski T.M."/>
            <person name="Davidsen T.M."/>
            <person name="Wayne K.J."/>
            <person name="Tettelin H."/>
            <person name="Glass J.I."/>
            <person name="Rusch D."/>
            <person name="Podicherti R."/>
            <person name="Tsui H.-C.T."/>
            <person name="Winkler M.E."/>
        </authorList>
    </citation>
    <scope>NUCLEOTIDE SEQUENCE</scope>
</reference>
<accession>A0A382NQS9</accession>
<feature type="non-terminal residue" evidence="1">
    <location>
        <position position="27"/>
    </location>
</feature>
<evidence type="ECO:0000313" key="1">
    <source>
        <dbReference type="EMBL" id="SVC62980.1"/>
    </source>
</evidence>
<organism evidence="1">
    <name type="scientific">marine metagenome</name>
    <dbReference type="NCBI Taxonomy" id="408172"/>
    <lineage>
        <taxon>unclassified sequences</taxon>
        <taxon>metagenomes</taxon>
        <taxon>ecological metagenomes</taxon>
    </lineage>
</organism>
<dbReference type="AlphaFoldDB" id="A0A382NQS9"/>
<dbReference type="PROSITE" id="PS51257">
    <property type="entry name" value="PROKAR_LIPOPROTEIN"/>
    <property type="match status" value="1"/>
</dbReference>
<proteinExistence type="predicted"/>
<dbReference type="EMBL" id="UINC01101839">
    <property type="protein sequence ID" value="SVC62980.1"/>
    <property type="molecule type" value="Genomic_DNA"/>
</dbReference>
<name>A0A382NQS9_9ZZZZ</name>